<dbReference type="GO" id="GO:0003676">
    <property type="term" value="F:nucleic acid binding"/>
    <property type="evidence" value="ECO:0007669"/>
    <property type="project" value="InterPro"/>
</dbReference>
<evidence type="ECO:0000313" key="4">
    <source>
        <dbReference type="EMBL" id="RDX99781.1"/>
    </source>
</evidence>
<feature type="compositionally biased region" description="Polar residues" evidence="2">
    <location>
        <begin position="433"/>
        <end position="449"/>
    </location>
</feature>
<dbReference type="InterPro" id="IPR001584">
    <property type="entry name" value="Integrase_cat-core"/>
</dbReference>
<dbReference type="GO" id="GO:0006508">
    <property type="term" value="P:proteolysis"/>
    <property type="evidence" value="ECO:0007669"/>
    <property type="project" value="UniProtKB-KW"/>
</dbReference>
<dbReference type="GO" id="GO:0008233">
    <property type="term" value="F:peptidase activity"/>
    <property type="evidence" value="ECO:0007669"/>
    <property type="project" value="UniProtKB-KW"/>
</dbReference>
<dbReference type="OrthoDB" id="1431570at2759"/>
<feature type="non-terminal residue" evidence="4">
    <location>
        <position position="1"/>
    </location>
</feature>
<accession>A0A371HAG4</accession>
<evidence type="ECO:0000256" key="1">
    <source>
        <dbReference type="ARBA" id="ARBA00022670"/>
    </source>
</evidence>
<reference evidence="4" key="1">
    <citation type="submission" date="2018-05" db="EMBL/GenBank/DDBJ databases">
        <title>Draft genome of Mucuna pruriens seed.</title>
        <authorList>
            <person name="Nnadi N.E."/>
            <person name="Vos R."/>
            <person name="Hasami M.H."/>
            <person name="Devisetty U.K."/>
            <person name="Aguiy J.C."/>
        </authorList>
    </citation>
    <scope>NUCLEOTIDE SEQUENCE [LARGE SCALE GENOMIC DNA]</scope>
    <source>
        <strain evidence="4">JCA_2017</strain>
    </source>
</reference>
<dbReference type="InterPro" id="IPR057670">
    <property type="entry name" value="SH3_retrovirus"/>
</dbReference>
<dbReference type="InterPro" id="IPR025724">
    <property type="entry name" value="GAG-pre-integrase_dom"/>
</dbReference>
<evidence type="ECO:0000259" key="3">
    <source>
        <dbReference type="PROSITE" id="PS50994"/>
    </source>
</evidence>
<dbReference type="AlphaFoldDB" id="A0A371HAG4"/>
<comment type="caution">
    <text evidence="4">The sequence shown here is derived from an EMBL/GenBank/DDBJ whole genome shotgun (WGS) entry which is preliminary data.</text>
</comment>
<dbReference type="PANTHER" id="PTHR42648">
    <property type="entry name" value="TRANSPOSASE, PUTATIVE-RELATED"/>
    <property type="match status" value="1"/>
</dbReference>
<dbReference type="SUPFAM" id="SSF57756">
    <property type="entry name" value="Retrovirus zinc finger-like domains"/>
    <property type="match status" value="1"/>
</dbReference>
<dbReference type="Proteomes" id="UP000257109">
    <property type="component" value="Unassembled WGS sequence"/>
</dbReference>
<dbReference type="Pfam" id="PF22936">
    <property type="entry name" value="Pol_BBD"/>
    <property type="match status" value="1"/>
</dbReference>
<protein>
    <recommendedName>
        <fullName evidence="3">Integrase catalytic domain-containing protein</fullName>
    </recommendedName>
</protein>
<dbReference type="InterPro" id="IPR054722">
    <property type="entry name" value="PolX-like_BBD"/>
</dbReference>
<dbReference type="PANTHER" id="PTHR42648:SF18">
    <property type="entry name" value="RETROTRANSPOSON, UNCLASSIFIED-LIKE PROTEIN"/>
    <property type="match status" value="1"/>
</dbReference>
<keyword evidence="1" id="KW-0378">Hydrolase</keyword>
<evidence type="ECO:0000256" key="2">
    <source>
        <dbReference type="SAM" id="MobiDB-lite"/>
    </source>
</evidence>
<dbReference type="InterPro" id="IPR012337">
    <property type="entry name" value="RNaseH-like_sf"/>
</dbReference>
<proteinExistence type="predicted"/>
<feature type="domain" description="Integrase catalytic" evidence="3">
    <location>
        <begin position="278"/>
        <end position="327"/>
    </location>
</feature>
<name>A0A371HAG4_MUCPR</name>
<dbReference type="InterPro" id="IPR039537">
    <property type="entry name" value="Retrotran_Ty1/copia-like"/>
</dbReference>
<evidence type="ECO:0000313" key="5">
    <source>
        <dbReference type="Proteomes" id="UP000257109"/>
    </source>
</evidence>
<sequence>MLHMKEEETVNSYFARTLKISKSMKACESNNLDTMTIDELQSSLLVHEQRMTGQGEEEQMLQITNEDRRERGRGRGSFRGRGRGRQSFNKVEIKCFKRHKLGHFQYECPTWEKKLNYAKVEDKVEQEDELLLMAYVDFKQGKEDEWFLDLGCSNHMSGNKEWFSDYDGEGKCAIECQWSYTWHSRLGHLSYNGLRILSSEQIVNGLPSITILRDPCTYYLAGKQHRNSMSSKSLWRASTKLQLIHADIYGPIIPISSSNKRYILMLVEKEDGVSIKCLKTDRGGEFTLNEFGEFCKSQGIRRQLTAAYTPQQNGVVERKNRTIINMVCSMLIGKQVHSGLNLQDAHVHVPDQQRVKLDDKNKKCVLLKVSDESKAYCLFDSVNKKVLISKIVNEEEYQQDILDWGEGEESYEENVVDSADTRETREQNEKNVMDSSLGTSAPPNKSHTNNYETIIEGRVRRNIREPVWMIDYEKGEGLSDDDGLNVMMVTEDDISKFIRGSY</sequence>
<organism evidence="4 5">
    <name type="scientific">Mucuna pruriens</name>
    <name type="common">Velvet bean</name>
    <name type="synonym">Dolichos pruriens</name>
    <dbReference type="NCBI Taxonomy" id="157652"/>
    <lineage>
        <taxon>Eukaryota</taxon>
        <taxon>Viridiplantae</taxon>
        <taxon>Streptophyta</taxon>
        <taxon>Embryophyta</taxon>
        <taxon>Tracheophyta</taxon>
        <taxon>Spermatophyta</taxon>
        <taxon>Magnoliopsida</taxon>
        <taxon>eudicotyledons</taxon>
        <taxon>Gunneridae</taxon>
        <taxon>Pentapetalae</taxon>
        <taxon>rosids</taxon>
        <taxon>fabids</taxon>
        <taxon>Fabales</taxon>
        <taxon>Fabaceae</taxon>
        <taxon>Papilionoideae</taxon>
        <taxon>50 kb inversion clade</taxon>
        <taxon>NPAAA clade</taxon>
        <taxon>indigoferoid/millettioid clade</taxon>
        <taxon>Phaseoleae</taxon>
        <taxon>Mucuna</taxon>
    </lineage>
</organism>
<dbReference type="GO" id="GO:0008270">
    <property type="term" value="F:zinc ion binding"/>
    <property type="evidence" value="ECO:0007669"/>
    <property type="project" value="InterPro"/>
</dbReference>
<gene>
    <name evidence="4" type="ORF">CR513_17114</name>
</gene>
<dbReference type="PROSITE" id="PS50994">
    <property type="entry name" value="INTEGRASE"/>
    <property type="match status" value="1"/>
</dbReference>
<dbReference type="InterPro" id="IPR036397">
    <property type="entry name" value="RNaseH_sf"/>
</dbReference>
<keyword evidence="5" id="KW-1185">Reference proteome</keyword>
<keyword evidence="1" id="KW-0645">Protease</keyword>
<dbReference type="EMBL" id="QJKJ01003137">
    <property type="protein sequence ID" value="RDX99781.1"/>
    <property type="molecule type" value="Genomic_DNA"/>
</dbReference>
<dbReference type="Pfam" id="PF13976">
    <property type="entry name" value="gag_pre-integrs"/>
    <property type="match status" value="1"/>
</dbReference>
<dbReference type="Pfam" id="PF25597">
    <property type="entry name" value="SH3_retrovirus"/>
    <property type="match status" value="1"/>
</dbReference>
<feature type="compositionally biased region" description="Basic and acidic residues" evidence="2">
    <location>
        <begin position="419"/>
        <end position="432"/>
    </location>
</feature>
<dbReference type="GO" id="GO:0015074">
    <property type="term" value="P:DNA integration"/>
    <property type="evidence" value="ECO:0007669"/>
    <property type="project" value="InterPro"/>
</dbReference>
<dbReference type="Gene3D" id="3.30.420.10">
    <property type="entry name" value="Ribonuclease H-like superfamily/Ribonuclease H"/>
    <property type="match status" value="1"/>
</dbReference>
<dbReference type="SUPFAM" id="SSF53098">
    <property type="entry name" value="Ribonuclease H-like"/>
    <property type="match status" value="1"/>
</dbReference>
<feature type="region of interest" description="Disordered" evidence="2">
    <location>
        <begin position="412"/>
        <end position="449"/>
    </location>
</feature>
<dbReference type="InterPro" id="IPR036875">
    <property type="entry name" value="Znf_CCHC_sf"/>
</dbReference>